<dbReference type="Pfam" id="PF01753">
    <property type="entry name" value="zf-MYND"/>
    <property type="match status" value="1"/>
</dbReference>
<reference evidence="7" key="1">
    <citation type="journal article" date="2018" name="Nat. Microbiol.">
        <title>Leveraging single-cell genomics to expand the fungal tree of life.</title>
        <authorList>
            <person name="Ahrendt S.R."/>
            <person name="Quandt C.A."/>
            <person name="Ciobanu D."/>
            <person name="Clum A."/>
            <person name="Salamov A."/>
            <person name="Andreopoulos B."/>
            <person name="Cheng J.F."/>
            <person name="Woyke T."/>
            <person name="Pelin A."/>
            <person name="Henrissat B."/>
            <person name="Reynolds N.K."/>
            <person name="Benny G.L."/>
            <person name="Smith M.E."/>
            <person name="James T.Y."/>
            <person name="Grigoriev I.V."/>
        </authorList>
    </citation>
    <scope>NUCLEOTIDE SEQUENCE [LARGE SCALE GENOMIC DNA]</scope>
</reference>
<keyword evidence="3" id="KW-0862">Zinc</keyword>
<protein>
    <recommendedName>
        <fullName evidence="5">MYND-type domain-containing protein</fullName>
    </recommendedName>
</protein>
<feature type="domain" description="MYND-type" evidence="5">
    <location>
        <begin position="9"/>
        <end position="50"/>
    </location>
</feature>
<evidence type="ECO:0000256" key="4">
    <source>
        <dbReference type="PROSITE-ProRule" id="PRU00134"/>
    </source>
</evidence>
<keyword evidence="2 4" id="KW-0863">Zinc-finger</keyword>
<dbReference type="InterPro" id="IPR002893">
    <property type="entry name" value="Znf_MYND"/>
</dbReference>
<organism evidence="6 7">
    <name type="scientific">Blyttiomyces helicus</name>
    <dbReference type="NCBI Taxonomy" id="388810"/>
    <lineage>
        <taxon>Eukaryota</taxon>
        <taxon>Fungi</taxon>
        <taxon>Fungi incertae sedis</taxon>
        <taxon>Chytridiomycota</taxon>
        <taxon>Chytridiomycota incertae sedis</taxon>
        <taxon>Chytridiomycetes</taxon>
        <taxon>Chytridiomycetes incertae sedis</taxon>
        <taxon>Blyttiomyces</taxon>
    </lineage>
</organism>
<dbReference type="Gene3D" id="6.10.140.2220">
    <property type="match status" value="1"/>
</dbReference>
<dbReference type="GO" id="GO:0008270">
    <property type="term" value="F:zinc ion binding"/>
    <property type="evidence" value="ECO:0007669"/>
    <property type="project" value="UniProtKB-KW"/>
</dbReference>
<keyword evidence="1" id="KW-0479">Metal-binding</keyword>
<dbReference type="PROSITE" id="PS50865">
    <property type="entry name" value="ZF_MYND_2"/>
    <property type="match status" value="1"/>
</dbReference>
<evidence type="ECO:0000313" key="7">
    <source>
        <dbReference type="Proteomes" id="UP000269721"/>
    </source>
</evidence>
<keyword evidence="7" id="KW-1185">Reference proteome</keyword>
<dbReference type="SUPFAM" id="SSF144232">
    <property type="entry name" value="HIT/MYND zinc finger-like"/>
    <property type="match status" value="1"/>
</dbReference>
<evidence type="ECO:0000256" key="1">
    <source>
        <dbReference type="ARBA" id="ARBA00022723"/>
    </source>
</evidence>
<dbReference type="AlphaFoldDB" id="A0A4P9WF36"/>
<evidence type="ECO:0000313" key="6">
    <source>
        <dbReference type="EMBL" id="RKO91234.1"/>
    </source>
</evidence>
<accession>A0A4P9WF36</accession>
<evidence type="ECO:0000256" key="2">
    <source>
        <dbReference type="ARBA" id="ARBA00022771"/>
    </source>
</evidence>
<dbReference type="PROSITE" id="PS01360">
    <property type="entry name" value="ZF_MYND_1"/>
    <property type="match status" value="1"/>
</dbReference>
<dbReference type="Proteomes" id="UP000269721">
    <property type="component" value="Unassembled WGS sequence"/>
</dbReference>
<sequence>MANRPPEICSQCSATPAPSISLKSCAKCRTVRYCSRECQVSHWGAHKASCAPRGATIAPPLKRKTFHDFAHSQSAGTRSLVFDHVFGGNDSLVQVDRFRKHGLGVVLCELSCSVVEFRAPRDRNRLAHRRIRSTFIPASGFAALDRRWDQDEPLHARVATLVKIAEKMECQNPGQLFVMIVESPFDMGQKYQAFLILNWLKFE</sequence>
<dbReference type="OrthoDB" id="341421at2759"/>
<gene>
    <name evidence="6" type="ORF">BDK51DRAFT_21278</name>
</gene>
<proteinExistence type="predicted"/>
<dbReference type="EMBL" id="KZ995167">
    <property type="protein sequence ID" value="RKO91234.1"/>
    <property type="molecule type" value="Genomic_DNA"/>
</dbReference>
<evidence type="ECO:0000259" key="5">
    <source>
        <dbReference type="PROSITE" id="PS50865"/>
    </source>
</evidence>
<evidence type="ECO:0000256" key="3">
    <source>
        <dbReference type="ARBA" id="ARBA00022833"/>
    </source>
</evidence>
<name>A0A4P9WF36_9FUNG</name>